<sequence length="313" mass="33447">MIVVASRNGRVGILAAVEVLRAGGSAVDAVEAGIRLVEDNPEEHSVGLGGLPNILGDVELDASIMRGSDRMAGAVGCLRGYRHPISVARQVMERLPHVLLVGAGAERFAAEIGADRGELLTEEARRMWAEKQALLPPEAAANLQDGADLAPWVAYLTDPVRSRGTVNFLAQDARGEICCGVSTSGWFNKYPGRLGDSPLIGAGGYADNRYGAAACTGLGEMAIRAGTARSLVLYMKMGMSVQEAGQQTMRDLDELGGNYLSDMNIIALDAQGTPAGFTNESEGKFIYMRAEMSEPQEVERTFTATRRRWAETL</sequence>
<feature type="active site" description="Nucleophile" evidence="1">
    <location>
        <position position="165"/>
    </location>
</feature>
<reference evidence="5 6" key="2">
    <citation type="submission" date="2015-07" db="EMBL/GenBank/DDBJ databases">
        <title>Genome sequence of Levilinea saccharolytica DSM 16555.</title>
        <authorList>
            <person name="Hemp J."/>
            <person name="Ward L.M."/>
            <person name="Pace L.A."/>
            <person name="Fischer W.W."/>
        </authorList>
    </citation>
    <scope>NUCLEOTIDE SEQUENCE [LARGE SCALE GENOMIC DNA]</scope>
    <source>
        <strain evidence="5 6">KIBI-1</strain>
    </source>
</reference>
<dbReference type="CDD" id="cd04513">
    <property type="entry name" value="Glycosylasparaginase"/>
    <property type="match status" value="1"/>
</dbReference>
<dbReference type="GO" id="GO:0005737">
    <property type="term" value="C:cytoplasm"/>
    <property type="evidence" value="ECO:0007669"/>
    <property type="project" value="TreeGrafter"/>
</dbReference>
<evidence type="ECO:0000313" key="4">
    <source>
        <dbReference type="EMBL" id="GAP19146.1"/>
    </source>
</evidence>
<dbReference type="EMBL" id="LGCM01000003">
    <property type="protein sequence ID" value="KPL91532.1"/>
    <property type="molecule type" value="Genomic_DNA"/>
</dbReference>
<dbReference type="OrthoDB" id="9780217at2"/>
<dbReference type="SUPFAM" id="SSF56235">
    <property type="entry name" value="N-terminal nucleophile aminohydrolases (Ntn hydrolases)"/>
    <property type="match status" value="1"/>
</dbReference>
<dbReference type="AlphaFoldDB" id="A0A0N0RD47"/>
<protein>
    <submittedName>
        <fullName evidence="4">Asparaginase</fullName>
    </submittedName>
</protein>
<dbReference type="InterPro" id="IPR000246">
    <property type="entry name" value="Peptidase_T2"/>
</dbReference>
<proteinExistence type="predicted"/>
<evidence type="ECO:0000313" key="5">
    <source>
        <dbReference type="EMBL" id="KPL91532.1"/>
    </source>
</evidence>
<keyword evidence="6" id="KW-1185">Reference proteome</keyword>
<dbReference type="InterPro" id="IPR029055">
    <property type="entry name" value="Ntn_hydrolases_N"/>
</dbReference>
<dbReference type="PANTHER" id="PTHR10188">
    <property type="entry name" value="L-ASPARAGINASE"/>
    <property type="match status" value="1"/>
</dbReference>
<accession>A0A0N0RD47</accession>
<feature type="site" description="Cleavage; by autolysis" evidence="3">
    <location>
        <begin position="164"/>
        <end position="165"/>
    </location>
</feature>
<dbReference type="RefSeq" id="WP_062419451.1">
    <property type="nucleotide sequence ID" value="NZ_BBXZ01000159.1"/>
</dbReference>
<dbReference type="Gene3D" id="3.60.20.30">
    <property type="entry name" value="(Glycosyl)asparaginase"/>
    <property type="match status" value="1"/>
</dbReference>
<dbReference type="PANTHER" id="PTHR10188:SF6">
    <property type="entry name" value="N(4)-(BETA-N-ACETYLGLUCOSAMINYL)-L-ASPARAGINASE"/>
    <property type="match status" value="1"/>
</dbReference>
<organism evidence="4">
    <name type="scientific">Levilinea saccharolytica</name>
    <dbReference type="NCBI Taxonomy" id="229921"/>
    <lineage>
        <taxon>Bacteria</taxon>
        <taxon>Bacillati</taxon>
        <taxon>Chloroflexota</taxon>
        <taxon>Anaerolineae</taxon>
        <taxon>Anaerolineales</taxon>
        <taxon>Anaerolineaceae</taxon>
        <taxon>Levilinea</taxon>
    </lineage>
</organism>
<gene>
    <name evidence="5" type="ORF">ADN01_00990</name>
    <name evidence="4" type="ORF">LSAC_03045</name>
</gene>
<dbReference type="GO" id="GO:0016811">
    <property type="term" value="F:hydrolase activity, acting on carbon-nitrogen (but not peptide) bonds, in linear amides"/>
    <property type="evidence" value="ECO:0007669"/>
    <property type="project" value="UniProtKB-ARBA"/>
</dbReference>
<evidence type="ECO:0000313" key="6">
    <source>
        <dbReference type="Proteomes" id="UP000050501"/>
    </source>
</evidence>
<dbReference type="Proteomes" id="UP000050501">
    <property type="component" value="Unassembled WGS sequence"/>
</dbReference>
<feature type="binding site" evidence="2">
    <location>
        <begin position="193"/>
        <end position="196"/>
    </location>
    <ligand>
        <name>substrate</name>
    </ligand>
</feature>
<dbReference type="STRING" id="229921.ADN01_00990"/>
<dbReference type="EMBL" id="DF967975">
    <property type="protein sequence ID" value="GAP19146.1"/>
    <property type="molecule type" value="Genomic_DNA"/>
</dbReference>
<feature type="binding site" evidence="2">
    <location>
        <begin position="216"/>
        <end position="219"/>
    </location>
    <ligand>
        <name>substrate</name>
    </ligand>
</feature>
<evidence type="ECO:0000256" key="1">
    <source>
        <dbReference type="PIRSR" id="PIRSR600246-1"/>
    </source>
</evidence>
<reference evidence="4" key="1">
    <citation type="journal article" date="2015" name="Genome Announc.">
        <title>Draft Genome Sequences of Anaerolinea thermolimosa IMO-1, Bellilinea caldifistulae GOMI-1, Leptolinea tardivitalis YMTK-2, Levilinea saccharolytica KIBI-1, Longilinea arvoryzae KOME-1, Previously Described as Members of the Class Anaerolineae (Chloroflexi).</title>
        <authorList>
            <person name="Matsuura N."/>
            <person name="Tourlousse M.D."/>
            <person name="Ohashi A."/>
            <person name="Hugenholtz P."/>
            <person name="Sekiguchi Y."/>
        </authorList>
    </citation>
    <scope>NUCLEOTIDE SEQUENCE</scope>
    <source>
        <strain evidence="4">KIBI-1</strain>
    </source>
</reference>
<evidence type="ECO:0000256" key="2">
    <source>
        <dbReference type="PIRSR" id="PIRSR600246-2"/>
    </source>
</evidence>
<dbReference type="PATRIC" id="fig|229921.5.peg.354"/>
<evidence type="ECO:0000256" key="3">
    <source>
        <dbReference type="PIRSR" id="PIRSR600246-3"/>
    </source>
</evidence>
<name>A0A0N0RD47_9CHLR</name>
<dbReference type="Pfam" id="PF01112">
    <property type="entry name" value="Asparaginase_2"/>
    <property type="match status" value="1"/>
</dbReference>